<evidence type="ECO:0000313" key="2">
    <source>
        <dbReference type="EMBL" id="MDT9001144.1"/>
    </source>
</evidence>
<evidence type="ECO:0000313" key="3">
    <source>
        <dbReference type="Proteomes" id="UP001246372"/>
    </source>
</evidence>
<organism evidence="2 3">
    <name type="scientific">Roseateles aquae</name>
    <dbReference type="NCBI Taxonomy" id="3077235"/>
    <lineage>
        <taxon>Bacteria</taxon>
        <taxon>Pseudomonadati</taxon>
        <taxon>Pseudomonadota</taxon>
        <taxon>Betaproteobacteria</taxon>
        <taxon>Burkholderiales</taxon>
        <taxon>Sphaerotilaceae</taxon>
        <taxon>Roseateles</taxon>
    </lineage>
</organism>
<dbReference type="RefSeq" id="WP_315652032.1">
    <property type="nucleotide sequence ID" value="NZ_JAVXZY010000008.1"/>
</dbReference>
<keyword evidence="3" id="KW-1185">Reference proteome</keyword>
<dbReference type="EMBL" id="JAVXZY010000008">
    <property type="protein sequence ID" value="MDT9001144.1"/>
    <property type="molecule type" value="Genomic_DNA"/>
</dbReference>
<sequence length="169" mass="17629">MLPSSFARGLARAAGVLLLSGAALLANSAPLEPPSATPQELKFRDFFKLPIGPAGLEPTARLLALDGQTVRLLAYIVRQNAEDAIPGLVLLAPLPVTLGDEDERYADDLPASVVYAHLPAEYAAHPLPHRPGLVAVSGRLELGSAAEADGRRSAVRLFLDAASAAALQP</sequence>
<accession>A0ABU3PEY8</accession>
<keyword evidence="1" id="KW-0732">Signal</keyword>
<gene>
    <name evidence="2" type="ORF">RQP53_17835</name>
</gene>
<comment type="caution">
    <text evidence="2">The sequence shown here is derived from an EMBL/GenBank/DDBJ whole genome shotgun (WGS) entry which is preliminary data.</text>
</comment>
<evidence type="ECO:0000256" key="1">
    <source>
        <dbReference type="SAM" id="SignalP"/>
    </source>
</evidence>
<feature type="signal peptide" evidence="1">
    <location>
        <begin position="1"/>
        <end position="28"/>
    </location>
</feature>
<reference evidence="2" key="1">
    <citation type="submission" date="2023-09" db="EMBL/GenBank/DDBJ databases">
        <title>Paucibacter sp. APW11 Genome sequencing and assembly.</title>
        <authorList>
            <person name="Kim I."/>
        </authorList>
    </citation>
    <scope>NUCLEOTIDE SEQUENCE</scope>
    <source>
        <strain evidence="2">APW11</strain>
    </source>
</reference>
<proteinExistence type="predicted"/>
<protein>
    <submittedName>
        <fullName evidence="2">Uncharacterized protein</fullName>
    </submittedName>
</protein>
<name>A0ABU3PEY8_9BURK</name>
<dbReference type="Proteomes" id="UP001246372">
    <property type="component" value="Unassembled WGS sequence"/>
</dbReference>
<feature type="chain" id="PRO_5047179819" evidence="1">
    <location>
        <begin position="29"/>
        <end position="169"/>
    </location>
</feature>